<keyword evidence="3" id="KW-0326">Glycosidase</keyword>
<dbReference type="PANTHER" id="PTHR32227">
    <property type="entry name" value="GLUCAN ENDO-1,3-BETA-GLUCOSIDASE BG1-RELATED-RELATED"/>
    <property type="match status" value="1"/>
</dbReference>
<gene>
    <name evidence="5" type="ORF">AXG93_903s1050</name>
</gene>
<dbReference type="InterPro" id="IPR000490">
    <property type="entry name" value="Glyco_hydro_17"/>
</dbReference>
<evidence type="ECO:0000256" key="4">
    <source>
        <dbReference type="RuleBase" id="RU004335"/>
    </source>
</evidence>
<dbReference type="Proteomes" id="UP000077202">
    <property type="component" value="Unassembled WGS sequence"/>
</dbReference>
<dbReference type="InterPro" id="IPR017853">
    <property type="entry name" value="GH"/>
</dbReference>
<evidence type="ECO:0000256" key="1">
    <source>
        <dbReference type="ARBA" id="ARBA00008773"/>
    </source>
</evidence>
<comment type="similarity">
    <text evidence="1 4">Belongs to the glycosyl hydrolase 17 family.</text>
</comment>
<dbReference type="AlphaFoldDB" id="A0A176VZB8"/>
<accession>A0A176VZB8</accession>
<dbReference type="Pfam" id="PF00332">
    <property type="entry name" value="Glyco_hydro_17"/>
    <property type="match status" value="1"/>
</dbReference>
<dbReference type="GO" id="GO:0005975">
    <property type="term" value="P:carbohydrate metabolic process"/>
    <property type="evidence" value="ECO:0007669"/>
    <property type="project" value="InterPro"/>
</dbReference>
<comment type="caution">
    <text evidence="5">The sequence shown here is derived from an EMBL/GenBank/DDBJ whole genome shotgun (WGS) entry which is preliminary data.</text>
</comment>
<evidence type="ECO:0008006" key="7">
    <source>
        <dbReference type="Google" id="ProtNLM"/>
    </source>
</evidence>
<proteinExistence type="inferred from homology"/>
<name>A0A176VZB8_MARPO</name>
<reference evidence="5" key="1">
    <citation type="submission" date="2016-03" db="EMBL/GenBank/DDBJ databases">
        <title>Mechanisms controlling the formation of the plant cell surface in tip-growing cells are functionally conserved among land plants.</title>
        <authorList>
            <person name="Honkanen S."/>
            <person name="Jones V.A."/>
            <person name="Morieri G."/>
            <person name="Champion C."/>
            <person name="Hetherington A.J."/>
            <person name="Kelly S."/>
            <person name="Saint-Marcoux D."/>
            <person name="Proust H."/>
            <person name="Prescott H."/>
            <person name="Dolan L."/>
        </authorList>
    </citation>
    <scope>NUCLEOTIDE SEQUENCE [LARGE SCALE GENOMIC DNA]</scope>
    <source>
        <tissue evidence="5">Whole gametophyte</tissue>
    </source>
</reference>
<dbReference type="Gene3D" id="3.20.20.80">
    <property type="entry name" value="Glycosidases"/>
    <property type="match status" value="1"/>
</dbReference>
<keyword evidence="6" id="KW-1185">Reference proteome</keyword>
<evidence type="ECO:0000313" key="6">
    <source>
        <dbReference type="Proteomes" id="UP000077202"/>
    </source>
</evidence>
<organism evidence="5 6">
    <name type="scientific">Marchantia polymorpha subsp. ruderalis</name>
    <dbReference type="NCBI Taxonomy" id="1480154"/>
    <lineage>
        <taxon>Eukaryota</taxon>
        <taxon>Viridiplantae</taxon>
        <taxon>Streptophyta</taxon>
        <taxon>Embryophyta</taxon>
        <taxon>Marchantiophyta</taxon>
        <taxon>Marchantiopsida</taxon>
        <taxon>Marchantiidae</taxon>
        <taxon>Marchantiales</taxon>
        <taxon>Marchantiaceae</taxon>
        <taxon>Marchantia</taxon>
    </lineage>
</organism>
<dbReference type="EMBL" id="LVLJ01002247">
    <property type="protein sequence ID" value="OAE26144.1"/>
    <property type="molecule type" value="Genomic_DNA"/>
</dbReference>
<evidence type="ECO:0000256" key="2">
    <source>
        <dbReference type="ARBA" id="ARBA00022801"/>
    </source>
</evidence>
<dbReference type="InterPro" id="IPR044965">
    <property type="entry name" value="Glyco_hydro_17_plant"/>
</dbReference>
<sequence>MADAWTGICFGEDAWNIPSRAEVVQKLRDLGINHVRLYHTYEATLMAFGDSGIQLTVGITNEDFVNVLSSVSSARTWIDTYSIGRGDIVAVTVGNEVFSSATDNVKNALLPSMKNLKEALNQAGYSGIKDDGNTVMYNAANKAIWHTNTRGK</sequence>
<evidence type="ECO:0000256" key="3">
    <source>
        <dbReference type="ARBA" id="ARBA00023295"/>
    </source>
</evidence>
<evidence type="ECO:0000313" key="5">
    <source>
        <dbReference type="EMBL" id="OAE26144.1"/>
    </source>
</evidence>
<dbReference type="SUPFAM" id="SSF51445">
    <property type="entry name" value="(Trans)glycosidases"/>
    <property type="match status" value="1"/>
</dbReference>
<protein>
    <recommendedName>
        <fullName evidence="7">Glucan endo-1,3-beta-D-glucosidase</fullName>
    </recommendedName>
</protein>
<dbReference type="GO" id="GO:0004553">
    <property type="term" value="F:hydrolase activity, hydrolyzing O-glycosyl compounds"/>
    <property type="evidence" value="ECO:0007669"/>
    <property type="project" value="InterPro"/>
</dbReference>
<keyword evidence="2" id="KW-0378">Hydrolase</keyword>